<feature type="domain" description="Glycosyltransferase subfamily 4-like N-terminal" evidence="4">
    <location>
        <begin position="24"/>
        <end position="187"/>
    </location>
</feature>
<dbReference type="EMBL" id="PDCG01000001">
    <property type="protein sequence ID" value="RBP98517.1"/>
    <property type="molecule type" value="Genomic_DNA"/>
</dbReference>
<sequence length="397" mass="43657">MADGGAQQPLTIVLVVDTIGNQGNGTSNSALQYARELSKQGHEVRLVGVGAPEYPAEINRVPLVSWVAAKQQMQFARPSSVLFRRAFKGADVVHIYMPFAFGRKAYAVARSMGIPVTAGFHLQPENITYSAGPLKYLPGLSSFIYWLFKHWLYGKVEHIHTPTQMMADELARHGYRARIHVISNGYSPRFSPKEAARDKASSRVGAGGHFRIIASGRLTNEKDHATLIRAVSLCRHARQIELTICGTGPLKRQLQASAKKLLTCPASIGFHKNENMPRLLRSCDLLAHPSIADSESLSVIEGMASGLVPIIADSPLSAAKQFALTPSSLFPVRDAQALANRIDWWIDHPEELAAWGMRYARSARDQYSVKACVRKFVAMERQAIENEQDGSQPMAGC</sequence>
<dbReference type="Proteomes" id="UP000252530">
    <property type="component" value="Unassembled WGS sequence"/>
</dbReference>
<evidence type="ECO:0000259" key="3">
    <source>
        <dbReference type="Pfam" id="PF00534"/>
    </source>
</evidence>
<evidence type="ECO:0000313" key="6">
    <source>
        <dbReference type="Proteomes" id="UP000252530"/>
    </source>
</evidence>
<dbReference type="OrthoDB" id="9802525at2"/>
<dbReference type="InterPro" id="IPR050194">
    <property type="entry name" value="Glycosyltransferase_grp1"/>
</dbReference>
<keyword evidence="2 5" id="KW-0808">Transferase</keyword>
<dbReference type="PANTHER" id="PTHR45947">
    <property type="entry name" value="SULFOQUINOVOSYL TRANSFERASE SQD2"/>
    <property type="match status" value="1"/>
</dbReference>
<dbReference type="Pfam" id="PF13439">
    <property type="entry name" value="Glyco_transf_4"/>
    <property type="match status" value="1"/>
</dbReference>
<gene>
    <name evidence="5" type="ORF">CRD60_01235</name>
</gene>
<dbReference type="InterPro" id="IPR028098">
    <property type="entry name" value="Glyco_trans_4-like_N"/>
</dbReference>
<evidence type="ECO:0000313" key="5">
    <source>
        <dbReference type="EMBL" id="RBP98517.1"/>
    </source>
</evidence>
<proteinExistence type="predicted"/>
<dbReference type="GO" id="GO:1901137">
    <property type="term" value="P:carbohydrate derivative biosynthetic process"/>
    <property type="evidence" value="ECO:0007669"/>
    <property type="project" value="UniProtKB-ARBA"/>
</dbReference>
<comment type="caution">
    <text evidence="5">The sequence shown here is derived from an EMBL/GenBank/DDBJ whole genome shotgun (WGS) entry which is preliminary data.</text>
</comment>
<accession>A0A366KAX5</accession>
<protein>
    <submittedName>
        <fullName evidence="5">Glycosyl transferase</fullName>
    </submittedName>
</protein>
<evidence type="ECO:0000256" key="2">
    <source>
        <dbReference type="ARBA" id="ARBA00022679"/>
    </source>
</evidence>
<dbReference type="Gene3D" id="3.40.50.2000">
    <property type="entry name" value="Glycogen Phosphorylase B"/>
    <property type="match status" value="2"/>
</dbReference>
<dbReference type="SUPFAM" id="SSF53756">
    <property type="entry name" value="UDP-Glycosyltransferase/glycogen phosphorylase"/>
    <property type="match status" value="1"/>
</dbReference>
<reference evidence="5 6" key="1">
    <citation type="submission" date="2017-10" db="EMBL/GenBank/DDBJ databases">
        <title>Bifidobacterium xylocopum sp. nov. and Bifidobacterium aemilianum sp. nov., from the carpenter bee (Xylocopa violacea) digestive tract.</title>
        <authorList>
            <person name="Alberoni D."/>
            <person name="Baffoni L."/>
            <person name="Di Gioia D."/>
            <person name="Gaggia F."/>
            <person name="Biavati B."/>
        </authorList>
    </citation>
    <scope>NUCLEOTIDE SEQUENCE [LARGE SCALE GENOMIC DNA]</scope>
    <source>
        <strain evidence="5 6">XV10</strain>
    </source>
</reference>
<dbReference type="Pfam" id="PF00534">
    <property type="entry name" value="Glycos_transf_1"/>
    <property type="match status" value="1"/>
</dbReference>
<keyword evidence="1" id="KW-0328">Glycosyltransferase</keyword>
<evidence type="ECO:0000256" key="1">
    <source>
        <dbReference type="ARBA" id="ARBA00022676"/>
    </source>
</evidence>
<dbReference type="PANTHER" id="PTHR45947:SF3">
    <property type="entry name" value="SULFOQUINOVOSYL TRANSFERASE SQD2"/>
    <property type="match status" value="1"/>
</dbReference>
<keyword evidence="6" id="KW-1185">Reference proteome</keyword>
<dbReference type="InterPro" id="IPR001296">
    <property type="entry name" value="Glyco_trans_1"/>
</dbReference>
<name>A0A366KAX5_9BIFI</name>
<organism evidence="5 6">
    <name type="scientific">Bifidobacterium aemilianum</name>
    <dbReference type="NCBI Taxonomy" id="2493120"/>
    <lineage>
        <taxon>Bacteria</taxon>
        <taxon>Bacillati</taxon>
        <taxon>Actinomycetota</taxon>
        <taxon>Actinomycetes</taxon>
        <taxon>Bifidobacteriales</taxon>
        <taxon>Bifidobacteriaceae</taxon>
        <taxon>Bifidobacterium</taxon>
    </lineage>
</organism>
<dbReference type="GO" id="GO:0016757">
    <property type="term" value="F:glycosyltransferase activity"/>
    <property type="evidence" value="ECO:0007669"/>
    <property type="project" value="UniProtKB-KW"/>
</dbReference>
<dbReference type="AlphaFoldDB" id="A0A366KAX5"/>
<feature type="domain" description="Glycosyl transferase family 1" evidence="3">
    <location>
        <begin position="209"/>
        <end position="356"/>
    </location>
</feature>
<evidence type="ECO:0000259" key="4">
    <source>
        <dbReference type="Pfam" id="PF13439"/>
    </source>
</evidence>